<accession>A0A9P7KF90</accession>
<organism evidence="1 2">
    <name type="scientific">Sphagnurus paluster</name>
    <dbReference type="NCBI Taxonomy" id="117069"/>
    <lineage>
        <taxon>Eukaryota</taxon>
        <taxon>Fungi</taxon>
        <taxon>Dikarya</taxon>
        <taxon>Basidiomycota</taxon>
        <taxon>Agaricomycotina</taxon>
        <taxon>Agaricomycetes</taxon>
        <taxon>Agaricomycetidae</taxon>
        <taxon>Agaricales</taxon>
        <taxon>Tricholomatineae</taxon>
        <taxon>Lyophyllaceae</taxon>
        <taxon>Sphagnurus</taxon>
    </lineage>
</organism>
<dbReference type="AlphaFoldDB" id="A0A9P7KF90"/>
<reference evidence="1" key="1">
    <citation type="submission" date="2021-02" db="EMBL/GenBank/DDBJ databases">
        <authorList>
            <person name="Nieuwenhuis M."/>
            <person name="Van De Peppel L.J.J."/>
        </authorList>
    </citation>
    <scope>NUCLEOTIDE SEQUENCE</scope>
    <source>
        <strain evidence="1">D49</strain>
    </source>
</reference>
<sequence length="186" mass="21278">MEVITYIVSSLLRFLGMASEPEPPPSLPEEFSLLRRQVYDGVMPVAHWKYTLEDYCCTNRPGSDVMRERLNDQRILEIRRLRTKEILGGTRWLNEKGDVPSTTKPPDGREGVEEDLRECIRNAAQYLWYIGAFRDLIANRATVSPLQEAMKKRLAQNDIRRAVAVIPADLALDGRPRGASRARVLR</sequence>
<proteinExistence type="predicted"/>
<name>A0A9P7KF90_9AGAR</name>
<gene>
    <name evidence="1" type="ORF">H0H81_001048</name>
</gene>
<evidence type="ECO:0000313" key="2">
    <source>
        <dbReference type="Proteomes" id="UP000717328"/>
    </source>
</evidence>
<protein>
    <submittedName>
        <fullName evidence="1">Uncharacterized protein</fullName>
    </submittedName>
</protein>
<dbReference type="Proteomes" id="UP000717328">
    <property type="component" value="Unassembled WGS sequence"/>
</dbReference>
<dbReference type="EMBL" id="JABCKI010000588">
    <property type="protein sequence ID" value="KAG5650021.1"/>
    <property type="molecule type" value="Genomic_DNA"/>
</dbReference>
<comment type="caution">
    <text evidence="1">The sequence shown here is derived from an EMBL/GenBank/DDBJ whole genome shotgun (WGS) entry which is preliminary data.</text>
</comment>
<evidence type="ECO:0000313" key="1">
    <source>
        <dbReference type="EMBL" id="KAG5650021.1"/>
    </source>
</evidence>
<keyword evidence="2" id="KW-1185">Reference proteome</keyword>
<reference evidence="1" key="2">
    <citation type="submission" date="2021-10" db="EMBL/GenBank/DDBJ databases">
        <title>Phylogenomics reveals ancestral predisposition of the termite-cultivated fungus Termitomyces towards a domesticated lifestyle.</title>
        <authorList>
            <person name="Auxier B."/>
            <person name="Grum-Grzhimaylo A."/>
            <person name="Cardenas M.E."/>
            <person name="Lodge J.D."/>
            <person name="Laessoe T."/>
            <person name="Pedersen O."/>
            <person name="Smith M.E."/>
            <person name="Kuyper T.W."/>
            <person name="Franco-Molano E.A."/>
            <person name="Baroni T.J."/>
            <person name="Aanen D.K."/>
        </authorList>
    </citation>
    <scope>NUCLEOTIDE SEQUENCE</scope>
    <source>
        <strain evidence="1">D49</strain>
    </source>
</reference>